<evidence type="ECO:0000256" key="1">
    <source>
        <dbReference type="ARBA" id="ARBA00006484"/>
    </source>
</evidence>
<dbReference type="CDD" id="cd05233">
    <property type="entry name" value="SDR_c"/>
    <property type="match status" value="1"/>
</dbReference>
<dbReference type="EMBL" id="CP027668">
    <property type="protein sequence ID" value="AVO46390.1"/>
    <property type="molecule type" value="Genomic_DNA"/>
</dbReference>
<dbReference type="KEGG" id="phr:C6569_15765"/>
<gene>
    <name evidence="3" type="ORF">C6569_15765</name>
</gene>
<dbReference type="InterPro" id="IPR002347">
    <property type="entry name" value="SDR_fam"/>
</dbReference>
<dbReference type="PANTHER" id="PTHR24321">
    <property type="entry name" value="DEHYDROGENASES, SHORT CHAIN"/>
    <property type="match status" value="1"/>
</dbReference>
<dbReference type="PRINTS" id="PR00080">
    <property type="entry name" value="SDRFAMILY"/>
</dbReference>
<protein>
    <submittedName>
        <fullName evidence="3">3-oxoacyl-ACP reductase</fullName>
    </submittedName>
</protein>
<dbReference type="Proteomes" id="UP000237889">
    <property type="component" value="Chromosome"/>
</dbReference>
<dbReference type="Gene3D" id="3.40.50.720">
    <property type="entry name" value="NAD(P)-binding Rossmann-like Domain"/>
    <property type="match status" value="1"/>
</dbReference>
<evidence type="ECO:0000313" key="3">
    <source>
        <dbReference type="EMBL" id="AVO46390.1"/>
    </source>
</evidence>
<dbReference type="PANTHER" id="PTHR24321:SF15">
    <property type="entry name" value="OXIDOREDUCTASE UCPA"/>
    <property type="match status" value="1"/>
</dbReference>
<keyword evidence="4" id="KW-1185">Reference proteome</keyword>
<dbReference type="InterPro" id="IPR036291">
    <property type="entry name" value="NAD(P)-bd_dom_sf"/>
</dbReference>
<evidence type="ECO:0000256" key="2">
    <source>
        <dbReference type="ARBA" id="ARBA00023002"/>
    </source>
</evidence>
<evidence type="ECO:0000313" key="4">
    <source>
        <dbReference type="Proteomes" id="UP000237889"/>
    </source>
</evidence>
<dbReference type="Pfam" id="PF13561">
    <property type="entry name" value="adh_short_C2"/>
    <property type="match status" value="1"/>
</dbReference>
<name>A0A2S0NDZ0_9HYPH</name>
<reference evidence="3 4" key="1">
    <citation type="submission" date="2018-03" db="EMBL/GenBank/DDBJ databases">
        <title>Genome sequencing of Phreatobacter sp.</title>
        <authorList>
            <person name="Kim S.-J."/>
            <person name="Heo J."/>
            <person name="Kwon S.-W."/>
        </authorList>
    </citation>
    <scope>NUCLEOTIDE SEQUENCE [LARGE SCALE GENOMIC DNA]</scope>
    <source>
        <strain evidence="3 4">S-12</strain>
    </source>
</reference>
<dbReference type="PRINTS" id="PR00081">
    <property type="entry name" value="GDHRDH"/>
</dbReference>
<dbReference type="RefSeq" id="WP_106749730.1">
    <property type="nucleotide sequence ID" value="NZ_CP027668.1"/>
</dbReference>
<dbReference type="SUPFAM" id="SSF51735">
    <property type="entry name" value="NAD(P)-binding Rossmann-fold domains"/>
    <property type="match status" value="1"/>
</dbReference>
<organism evidence="3 4">
    <name type="scientific">Phreatobacter cathodiphilus</name>
    <dbReference type="NCBI Taxonomy" id="1868589"/>
    <lineage>
        <taxon>Bacteria</taxon>
        <taxon>Pseudomonadati</taxon>
        <taxon>Pseudomonadota</taxon>
        <taxon>Alphaproteobacteria</taxon>
        <taxon>Hyphomicrobiales</taxon>
        <taxon>Phreatobacteraceae</taxon>
        <taxon>Phreatobacter</taxon>
    </lineage>
</organism>
<keyword evidence="2" id="KW-0560">Oxidoreductase</keyword>
<dbReference type="AlphaFoldDB" id="A0A2S0NDZ0"/>
<dbReference type="FunFam" id="3.40.50.720:FF:000084">
    <property type="entry name" value="Short-chain dehydrogenase reductase"/>
    <property type="match status" value="1"/>
</dbReference>
<dbReference type="GO" id="GO:0016491">
    <property type="term" value="F:oxidoreductase activity"/>
    <property type="evidence" value="ECO:0007669"/>
    <property type="project" value="UniProtKB-KW"/>
</dbReference>
<sequence length="264" mass="27728">MGERLKGKIAFVMGAGCIGEGWGNGKATAVLFAREGATVICVDRDLASAGRTAAIIAEEGGKAAALRADITSAADIDSAVSDVIARHGRIDILQNNVGIAEPGGPEAIDEASWDRVMDVNLKGFFLTCKRVLPEMVRQGGGAIVNVSSVASITTIAVPMISYYSSKAAVNHFTRAVAVEYAPKGIRCNAVLPGLMNTPMIVEPYRHVYASVDDMIAKRDAMVPMGKMGTAWDVAHASLFLASDEAKYVSGVLLPVDGALTCQTR</sequence>
<dbReference type="OrthoDB" id="9797020at2"/>
<comment type="similarity">
    <text evidence="1">Belongs to the short-chain dehydrogenases/reductases (SDR) family.</text>
</comment>
<accession>A0A2S0NDZ0</accession>
<proteinExistence type="inferred from homology"/>